<comment type="pathway">
    <text evidence="10">Cofactor biosynthesis; adenosylcobalamin biosynthesis.</text>
</comment>
<dbReference type="Pfam" id="PF02553">
    <property type="entry name" value="CbiN"/>
    <property type="match status" value="1"/>
</dbReference>
<comment type="function">
    <text evidence="10">Part of the energy-coupling factor (ECF) transporter complex CbiMNOQ involved in cobalt import.</text>
</comment>
<name>A0ABS4KIH3_9FIRM</name>
<keyword evidence="4 10" id="KW-0169">Cobalamin biosynthesis</keyword>
<evidence type="ECO:0000256" key="10">
    <source>
        <dbReference type="HAMAP-Rule" id="MF_00330"/>
    </source>
</evidence>
<comment type="similarity">
    <text evidence="10">Belongs to the CbiN family.</text>
</comment>
<gene>
    <name evidence="10" type="primary">cbiN</name>
    <name evidence="11" type="ORF">J2Z35_001345</name>
</gene>
<comment type="caution">
    <text evidence="11">The sequence shown here is derived from an EMBL/GenBank/DDBJ whole genome shotgun (WGS) entry which is preliminary data.</text>
</comment>
<evidence type="ECO:0000256" key="8">
    <source>
        <dbReference type="ARBA" id="ARBA00023136"/>
    </source>
</evidence>
<evidence type="ECO:0000256" key="7">
    <source>
        <dbReference type="ARBA" id="ARBA00023065"/>
    </source>
</evidence>
<protein>
    <recommendedName>
        <fullName evidence="10">Cobalt transport protein CbiN</fullName>
    </recommendedName>
    <alternativeName>
        <fullName evidence="10">Energy-coupling factor transporter probable substrate-capture protein CbiN</fullName>
        <shortName evidence="10">ECF transporter S component CbiN</shortName>
    </alternativeName>
</protein>
<comment type="subunit">
    <text evidence="10">Forms an energy-coupling factor (ECF) transporter complex composed of an ATP-binding protein (A component, CbiO), a transmembrane protein (T component, CbiQ) and 2 possible substrate-capture proteins (S components, CbiM and CbiN) of unknown stoichimetry.</text>
</comment>
<dbReference type="NCBIfam" id="NF002780">
    <property type="entry name" value="PRK02898.1"/>
    <property type="match status" value="1"/>
</dbReference>
<evidence type="ECO:0000256" key="5">
    <source>
        <dbReference type="ARBA" id="ARBA00022692"/>
    </source>
</evidence>
<feature type="transmembrane region" description="Helical" evidence="10">
    <location>
        <begin position="66"/>
        <end position="86"/>
    </location>
</feature>
<keyword evidence="8 10" id="KW-0472">Membrane</keyword>
<keyword evidence="3 10" id="KW-1003">Cell membrane</keyword>
<keyword evidence="6 10" id="KW-1133">Transmembrane helix</keyword>
<comment type="caution">
    <text evidence="10">Lacks conserved residue(s) required for the propagation of feature annotation.</text>
</comment>
<dbReference type="Proteomes" id="UP001314903">
    <property type="component" value="Unassembled WGS sequence"/>
</dbReference>
<accession>A0ABS4KIH3</accession>
<reference evidence="11 12" key="1">
    <citation type="submission" date="2021-03" db="EMBL/GenBank/DDBJ databases">
        <title>Genomic Encyclopedia of Type Strains, Phase IV (KMG-IV): sequencing the most valuable type-strain genomes for metagenomic binning, comparative biology and taxonomic classification.</title>
        <authorList>
            <person name="Goeker M."/>
        </authorList>
    </citation>
    <scope>NUCLEOTIDE SEQUENCE [LARGE SCALE GENOMIC DNA]</scope>
    <source>
        <strain evidence="11 12">DSM 27512</strain>
    </source>
</reference>
<dbReference type="EMBL" id="JAGGLI010000012">
    <property type="protein sequence ID" value="MBP2027548.1"/>
    <property type="molecule type" value="Genomic_DNA"/>
</dbReference>
<evidence type="ECO:0000313" key="11">
    <source>
        <dbReference type="EMBL" id="MBP2027548.1"/>
    </source>
</evidence>
<evidence type="ECO:0000256" key="6">
    <source>
        <dbReference type="ARBA" id="ARBA00022989"/>
    </source>
</evidence>
<keyword evidence="2 10" id="KW-0813">Transport</keyword>
<evidence type="ECO:0000313" key="12">
    <source>
        <dbReference type="Proteomes" id="UP001314903"/>
    </source>
</evidence>
<organism evidence="11 12">
    <name type="scientific">Acetoanaerobium pronyense</name>
    <dbReference type="NCBI Taxonomy" id="1482736"/>
    <lineage>
        <taxon>Bacteria</taxon>
        <taxon>Bacillati</taxon>
        <taxon>Bacillota</taxon>
        <taxon>Clostridia</taxon>
        <taxon>Peptostreptococcales</taxon>
        <taxon>Filifactoraceae</taxon>
        <taxon>Acetoanaerobium</taxon>
    </lineage>
</organism>
<dbReference type="InterPro" id="IPR003705">
    <property type="entry name" value="CbiN"/>
</dbReference>
<comment type="subcellular location">
    <subcellularLocation>
        <location evidence="10">Cell membrane</location>
        <topology evidence="10">Multi-pass membrane protein</topology>
    </subcellularLocation>
</comment>
<keyword evidence="5 10" id="KW-0812">Transmembrane</keyword>
<dbReference type="HAMAP" id="MF_00330">
    <property type="entry name" value="CbiN"/>
    <property type="match status" value="1"/>
</dbReference>
<keyword evidence="12" id="KW-1185">Reference proteome</keyword>
<evidence type="ECO:0000256" key="2">
    <source>
        <dbReference type="ARBA" id="ARBA00022448"/>
    </source>
</evidence>
<keyword evidence="1 10" id="KW-0171">Cobalt transport</keyword>
<proteinExistence type="inferred from homology"/>
<keyword evidence="7 10" id="KW-0406">Ion transport</keyword>
<evidence type="ECO:0000256" key="3">
    <source>
        <dbReference type="ARBA" id="ARBA00022475"/>
    </source>
</evidence>
<sequence>MRKSAKNLALFALVIVLFSFPIIFMKDAPFEGADGMAEEAITEINEDYEPWFSSFFEPQSGEIETLIFSLQAAIGAGAIGYFFGFMKGKRSYKNQIENK</sequence>
<evidence type="ECO:0000256" key="1">
    <source>
        <dbReference type="ARBA" id="ARBA00022426"/>
    </source>
</evidence>
<dbReference type="RefSeq" id="WP_330623404.1">
    <property type="nucleotide sequence ID" value="NZ_JAGGLI010000012.1"/>
</dbReference>
<keyword evidence="9 10" id="KW-0170">Cobalt</keyword>
<evidence type="ECO:0000256" key="9">
    <source>
        <dbReference type="ARBA" id="ARBA00023285"/>
    </source>
</evidence>
<evidence type="ECO:0000256" key="4">
    <source>
        <dbReference type="ARBA" id="ARBA00022573"/>
    </source>
</evidence>
<dbReference type="PANTHER" id="PTHR38662:SF1">
    <property type="entry name" value="COBALT TRANSPORT PROTEIN CBIN"/>
    <property type="match status" value="1"/>
</dbReference>
<dbReference type="PANTHER" id="PTHR38662">
    <property type="entry name" value="COBALT TRANSPORT PROTEIN CBIN"/>
    <property type="match status" value="1"/>
</dbReference>